<keyword evidence="2" id="KW-1185">Reference proteome</keyword>
<protein>
    <submittedName>
        <fullName evidence="1">Uncharacterized protein</fullName>
    </submittedName>
</protein>
<proteinExistence type="predicted"/>
<dbReference type="Proteomes" id="UP000247903">
    <property type="component" value="Unassembled WGS sequence"/>
</dbReference>
<evidence type="ECO:0000313" key="2">
    <source>
        <dbReference type="Proteomes" id="UP000247903"/>
    </source>
</evidence>
<reference evidence="1 2" key="1">
    <citation type="submission" date="2018-05" db="EMBL/GenBank/DDBJ databases">
        <title>Flavobacterium sp. strain IMCC34759, incomplete genome.</title>
        <authorList>
            <person name="Joung Y."/>
            <person name="Cho J."/>
        </authorList>
    </citation>
    <scope>NUCLEOTIDE SEQUENCE [LARGE SCALE GENOMIC DNA]</scope>
    <source>
        <strain evidence="1 2">IMCC34759</strain>
    </source>
</reference>
<accession>A0A2V4C2U6</accession>
<gene>
    <name evidence="1" type="ORF">DMB65_11510</name>
</gene>
<comment type="caution">
    <text evidence="1">The sequence shown here is derived from an EMBL/GenBank/DDBJ whole genome shotgun (WGS) entry which is preliminary data.</text>
</comment>
<dbReference type="RefSeq" id="WP_110306800.1">
    <property type="nucleotide sequence ID" value="NZ_QJHK01000009.1"/>
</dbReference>
<dbReference type="OrthoDB" id="1350130at2"/>
<name>A0A2V4C2U6_9FLAO</name>
<organism evidence="1 2">
    <name type="scientific">Flavobacterium cheongpyeongense</name>
    <dbReference type="NCBI Taxonomy" id="2212651"/>
    <lineage>
        <taxon>Bacteria</taxon>
        <taxon>Pseudomonadati</taxon>
        <taxon>Bacteroidota</taxon>
        <taxon>Flavobacteriia</taxon>
        <taxon>Flavobacteriales</taxon>
        <taxon>Flavobacteriaceae</taxon>
        <taxon>Flavobacterium</taxon>
    </lineage>
</organism>
<sequence length="181" mass="21227">MIQDLKAKFGNRCLTKTENRVALELYNYILTYETIDSDYWILGYGCDDVINILERVFDSNGWNSLINDIENWSLDQVELLSRSIITGEGSRRPDENDDVYNLIKNDTLINRAYLIIKILDLNRKCETSLYVWENLDFLIKISMLSKELTVKIVEKIGYYEYISLEGYNSEGLRVIEKLLQE</sequence>
<dbReference type="AlphaFoldDB" id="A0A2V4C2U6"/>
<evidence type="ECO:0000313" key="1">
    <source>
        <dbReference type="EMBL" id="PXY40534.1"/>
    </source>
</evidence>
<dbReference type="EMBL" id="QJHK01000009">
    <property type="protein sequence ID" value="PXY40534.1"/>
    <property type="molecule type" value="Genomic_DNA"/>
</dbReference>